<reference evidence="2 3" key="1">
    <citation type="journal article" date="2016" name="Nat. Commun.">
        <title>Ectomycorrhizal ecology is imprinted in the genome of the dominant symbiotic fungus Cenococcum geophilum.</title>
        <authorList>
            <consortium name="DOE Joint Genome Institute"/>
            <person name="Peter M."/>
            <person name="Kohler A."/>
            <person name="Ohm R.A."/>
            <person name="Kuo A."/>
            <person name="Krutzmann J."/>
            <person name="Morin E."/>
            <person name="Arend M."/>
            <person name="Barry K.W."/>
            <person name="Binder M."/>
            <person name="Choi C."/>
            <person name="Clum A."/>
            <person name="Copeland A."/>
            <person name="Grisel N."/>
            <person name="Haridas S."/>
            <person name="Kipfer T."/>
            <person name="LaButti K."/>
            <person name="Lindquist E."/>
            <person name="Lipzen A."/>
            <person name="Maire R."/>
            <person name="Meier B."/>
            <person name="Mihaltcheva S."/>
            <person name="Molinier V."/>
            <person name="Murat C."/>
            <person name="Poggeler S."/>
            <person name="Quandt C.A."/>
            <person name="Sperisen C."/>
            <person name="Tritt A."/>
            <person name="Tisserant E."/>
            <person name="Crous P.W."/>
            <person name="Henrissat B."/>
            <person name="Nehls U."/>
            <person name="Egli S."/>
            <person name="Spatafora J.W."/>
            <person name="Grigoriev I.V."/>
            <person name="Martin F.M."/>
        </authorList>
    </citation>
    <scope>NUCLEOTIDE SEQUENCE [LARGE SCALE GENOMIC DNA]</scope>
    <source>
        <strain evidence="2 3">CBS 207.34</strain>
    </source>
</reference>
<feature type="region of interest" description="Disordered" evidence="1">
    <location>
        <begin position="56"/>
        <end position="79"/>
    </location>
</feature>
<dbReference type="AlphaFoldDB" id="A0A8E2ESX8"/>
<proteinExistence type="predicted"/>
<dbReference type="EMBL" id="KV750557">
    <property type="protein sequence ID" value="OCL04276.1"/>
    <property type="molecule type" value="Genomic_DNA"/>
</dbReference>
<protein>
    <submittedName>
        <fullName evidence="2">Uncharacterized protein</fullName>
    </submittedName>
</protein>
<feature type="compositionally biased region" description="Polar residues" evidence="1">
    <location>
        <begin position="66"/>
        <end position="79"/>
    </location>
</feature>
<evidence type="ECO:0000313" key="2">
    <source>
        <dbReference type="EMBL" id="OCL04276.1"/>
    </source>
</evidence>
<name>A0A8E2ESX8_9PEZI</name>
<keyword evidence="3" id="KW-1185">Reference proteome</keyword>
<gene>
    <name evidence="2" type="ORF">AOQ84DRAFT_122168</name>
</gene>
<evidence type="ECO:0000256" key="1">
    <source>
        <dbReference type="SAM" id="MobiDB-lite"/>
    </source>
</evidence>
<organism evidence="2 3">
    <name type="scientific">Glonium stellatum</name>
    <dbReference type="NCBI Taxonomy" id="574774"/>
    <lineage>
        <taxon>Eukaryota</taxon>
        <taxon>Fungi</taxon>
        <taxon>Dikarya</taxon>
        <taxon>Ascomycota</taxon>
        <taxon>Pezizomycotina</taxon>
        <taxon>Dothideomycetes</taxon>
        <taxon>Pleosporomycetidae</taxon>
        <taxon>Gloniales</taxon>
        <taxon>Gloniaceae</taxon>
        <taxon>Glonium</taxon>
    </lineage>
</organism>
<evidence type="ECO:0000313" key="3">
    <source>
        <dbReference type="Proteomes" id="UP000250140"/>
    </source>
</evidence>
<sequence>MEAVNGGGCIIRSKKWHWVVSGEDDKEAQEGRARLRRRYHLCLACSKWASARNQIPRKRISPMTGKASNAPTAQSPTAHFSISQPSTIMRLSIFQDAAVLPWHAARQCCLCQTLLTCRYGGAACRAGRKAGKGHDAAHARCPLPGGCWRVLLRFGWIGHGLLRNDRQCARPLGSFMCVPRPLLLLLLLLLLPLCY</sequence>
<accession>A0A8E2ESX8</accession>
<dbReference type="Proteomes" id="UP000250140">
    <property type="component" value="Unassembled WGS sequence"/>
</dbReference>